<gene>
    <name evidence="1" type="ORF">DL89DRAFT_258793</name>
</gene>
<keyword evidence="2" id="KW-1185">Reference proteome</keyword>
<reference evidence="1 2" key="1">
    <citation type="submission" date="2016-07" db="EMBL/GenBank/DDBJ databases">
        <title>Pervasive Adenine N6-methylation of Active Genes in Fungi.</title>
        <authorList>
            <consortium name="DOE Joint Genome Institute"/>
            <person name="Mondo S.J."/>
            <person name="Dannebaum R.O."/>
            <person name="Kuo R.C."/>
            <person name="Labutti K."/>
            <person name="Haridas S."/>
            <person name="Kuo A."/>
            <person name="Salamov A."/>
            <person name="Ahrendt S.R."/>
            <person name="Lipzen A."/>
            <person name="Sullivan W."/>
            <person name="Andreopoulos W.B."/>
            <person name="Clum A."/>
            <person name="Lindquist E."/>
            <person name="Daum C."/>
            <person name="Ramamoorthy G.K."/>
            <person name="Gryganskyi A."/>
            <person name="Culley D."/>
            <person name="Magnuson J.K."/>
            <person name="James T.Y."/>
            <person name="O'Malley M.A."/>
            <person name="Stajich J.E."/>
            <person name="Spatafora J.W."/>
            <person name="Visel A."/>
            <person name="Grigoriev I.V."/>
        </authorList>
    </citation>
    <scope>NUCLEOTIDE SEQUENCE [LARGE SCALE GENOMIC DNA]</scope>
    <source>
        <strain evidence="1 2">ATCC 12442</strain>
    </source>
</reference>
<evidence type="ECO:0000313" key="2">
    <source>
        <dbReference type="Proteomes" id="UP000193922"/>
    </source>
</evidence>
<comment type="caution">
    <text evidence="1">The sequence shown here is derived from an EMBL/GenBank/DDBJ whole genome shotgun (WGS) entry which is preliminary data.</text>
</comment>
<proteinExistence type="predicted"/>
<dbReference type="Proteomes" id="UP000193922">
    <property type="component" value="Unassembled WGS sequence"/>
</dbReference>
<sequence>MYKTLMVSPQAGNLYVHIFAQEAGQFTPVSEYQRLPHGEQVMQDIMGITIANFPFTNLTEMEARKRMDYACPTLITRKKDCVEAAPGGPWVYRSRILSHLGWKAKYERC</sequence>
<dbReference type="AlphaFoldDB" id="A0A1Y1W428"/>
<dbReference type="RefSeq" id="XP_040742031.1">
    <property type="nucleotide sequence ID" value="XM_040885631.1"/>
</dbReference>
<name>A0A1Y1W428_9FUNG</name>
<organism evidence="1 2">
    <name type="scientific">Linderina pennispora</name>
    <dbReference type="NCBI Taxonomy" id="61395"/>
    <lineage>
        <taxon>Eukaryota</taxon>
        <taxon>Fungi</taxon>
        <taxon>Fungi incertae sedis</taxon>
        <taxon>Zoopagomycota</taxon>
        <taxon>Kickxellomycotina</taxon>
        <taxon>Kickxellomycetes</taxon>
        <taxon>Kickxellales</taxon>
        <taxon>Kickxellaceae</taxon>
        <taxon>Linderina</taxon>
    </lineage>
</organism>
<accession>A0A1Y1W428</accession>
<dbReference type="EMBL" id="MCFD01000010">
    <property type="protein sequence ID" value="ORX68217.1"/>
    <property type="molecule type" value="Genomic_DNA"/>
</dbReference>
<dbReference type="GeneID" id="63802279"/>
<evidence type="ECO:0000313" key="1">
    <source>
        <dbReference type="EMBL" id="ORX68217.1"/>
    </source>
</evidence>
<protein>
    <submittedName>
        <fullName evidence="1">Uncharacterized protein</fullName>
    </submittedName>
</protein>